<evidence type="ECO:0000313" key="2">
    <source>
        <dbReference type="Proteomes" id="UP000827872"/>
    </source>
</evidence>
<dbReference type="Proteomes" id="UP000827872">
    <property type="component" value="Linkage Group LG17"/>
</dbReference>
<gene>
    <name evidence="1" type="ORF">K3G42_007908</name>
</gene>
<evidence type="ECO:0000313" key="1">
    <source>
        <dbReference type="EMBL" id="KAH7987594.1"/>
    </source>
</evidence>
<proteinExistence type="predicted"/>
<reference evidence="1" key="1">
    <citation type="submission" date="2021-08" db="EMBL/GenBank/DDBJ databases">
        <title>The first chromosome-level gecko genome reveals the dynamic sex chromosomes of Neotropical dwarf geckos (Sphaerodactylidae: Sphaerodactylus).</title>
        <authorList>
            <person name="Pinto B.J."/>
            <person name="Keating S.E."/>
            <person name="Gamble T."/>
        </authorList>
    </citation>
    <scope>NUCLEOTIDE SEQUENCE</scope>
    <source>
        <strain evidence="1">TG3544</strain>
    </source>
</reference>
<protein>
    <submittedName>
        <fullName evidence="1">Uncharacterized protein</fullName>
    </submittedName>
</protein>
<organism evidence="1 2">
    <name type="scientific">Sphaerodactylus townsendi</name>
    <dbReference type="NCBI Taxonomy" id="933632"/>
    <lineage>
        <taxon>Eukaryota</taxon>
        <taxon>Metazoa</taxon>
        <taxon>Chordata</taxon>
        <taxon>Craniata</taxon>
        <taxon>Vertebrata</taxon>
        <taxon>Euteleostomi</taxon>
        <taxon>Lepidosauria</taxon>
        <taxon>Squamata</taxon>
        <taxon>Bifurcata</taxon>
        <taxon>Gekkota</taxon>
        <taxon>Sphaerodactylidae</taxon>
        <taxon>Sphaerodactylus</taxon>
    </lineage>
</organism>
<name>A0ACB8E6C2_9SAUR</name>
<sequence length="248" mass="27233">MKVCTLKMATAALTVLQEDLEWAKVHAHNILPLEDNTSAADIVTDLLAMVNARTAAAETAVQNSFRMYSSQLTLCSFTDHDETCWPVTLFPALGNSGSSVRSFDDDCACEMKEDEKKAATPSAEETDRFQQYARSAGDSEFVPNLPRTVPSQHPPLYCPPQALRGLLGALQPTLDSAQCANDARGLLRPRPDSGISEAANTIQNDCRPETQELLQWDKKGERAFETLSTRTSLKNNRHLGHQKPTPSC</sequence>
<comment type="caution">
    <text evidence="1">The sequence shown here is derived from an EMBL/GenBank/DDBJ whole genome shotgun (WGS) entry which is preliminary data.</text>
</comment>
<dbReference type="EMBL" id="CM037630">
    <property type="protein sequence ID" value="KAH7987594.1"/>
    <property type="molecule type" value="Genomic_DNA"/>
</dbReference>
<accession>A0ACB8E6C2</accession>
<keyword evidence="2" id="KW-1185">Reference proteome</keyword>